<dbReference type="EMBL" id="DVKS01000159">
    <property type="protein sequence ID" value="HIT42270.1"/>
    <property type="molecule type" value="Genomic_DNA"/>
</dbReference>
<comment type="caution">
    <text evidence="1">The sequence shown here is derived from an EMBL/GenBank/DDBJ whole genome shotgun (WGS) entry which is preliminary data.</text>
</comment>
<dbReference type="AlphaFoldDB" id="A0A9D1GJS5"/>
<dbReference type="PANTHER" id="PTHR35866">
    <property type="entry name" value="PUTATIVE-RELATED"/>
    <property type="match status" value="1"/>
</dbReference>
<evidence type="ECO:0000313" key="1">
    <source>
        <dbReference type="EMBL" id="HIT42270.1"/>
    </source>
</evidence>
<gene>
    <name evidence="1" type="ORF">IAB60_09305</name>
</gene>
<proteinExistence type="predicted"/>
<dbReference type="Pfam" id="PF03692">
    <property type="entry name" value="CxxCxxCC"/>
    <property type="match status" value="1"/>
</dbReference>
<evidence type="ECO:0000313" key="2">
    <source>
        <dbReference type="Proteomes" id="UP000886860"/>
    </source>
</evidence>
<organism evidence="1 2">
    <name type="scientific">Candidatus Caccovicinus merdipullorum</name>
    <dbReference type="NCBI Taxonomy" id="2840724"/>
    <lineage>
        <taxon>Bacteria</taxon>
        <taxon>Bacillati</taxon>
        <taxon>Bacillota</taxon>
        <taxon>Clostridia</taxon>
        <taxon>Eubacteriales</taxon>
        <taxon>Candidatus Caccovicinus</taxon>
    </lineage>
</organism>
<dbReference type="Proteomes" id="UP000886860">
    <property type="component" value="Unassembled WGS sequence"/>
</dbReference>
<sequence>MRRQASLEEISDGHLYGLNDMVKADCGGCSGCSACCRGMGNSIVLDPLDVFRLTKNKKISFEELVNGPAQLGMVDGLILPSLRMTGAGEACSFLQEDGRCSVHAFRPGICRIFPLGRYYENGSFSYFLQIHECRKENRTKVKVKKWIDTPEAKRYDQFICDWHYFLEDMEKKAEESGDPAVRKKICMDVLTRFYAAPYEAEDESGFYEEFGRRLKDAKESCL</sequence>
<dbReference type="PANTHER" id="PTHR35866:SF1">
    <property type="entry name" value="YKGJ FAMILY CYSTEINE CLUSTER PROTEIN"/>
    <property type="match status" value="1"/>
</dbReference>
<name>A0A9D1GJS5_9FIRM</name>
<accession>A0A9D1GJS5</accession>
<reference evidence="1" key="1">
    <citation type="submission" date="2020-10" db="EMBL/GenBank/DDBJ databases">
        <authorList>
            <person name="Gilroy R."/>
        </authorList>
    </citation>
    <scope>NUCLEOTIDE SEQUENCE</scope>
    <source>
        <strain evidence="1">CHK123-3438</strain>
    </source>
</reference>
<dbReference type="InterPro" id="IPR005358">
    <property type="entry name" value="Puta_zinc/iron-chelating_dom"/>
</dbReference>
<reference evidence="1" key="2">
    <citation type="journal article" date="2021" name="PeerJ">
        <title>Extensive microbial diversity within the chicken gut microbiome revealed by metagenomics and culture.</title>
        <authorList>
            <person name="Gilroy R."/>
            <person name="Ravi A."/>
            <person name="Getino M."/>
            <person name="Pursley I."/>
            <person name="Horton D.L."/>
            <person name="Alikhan N.F."/>
            <person name="Baker D."/>
            <person name="Gharbi K."/>
            <person name="Hall N."/>
            <person name="Watson M."/>
            <person name="Adriaenssens E.M."/>
            <person name="Foster-Nyarko E."/>
            <person name="Jarju S."/>
            <person name="Secka A."/>
            <person name="Antonio M."/>
            <person name="Oren A."/>
            <person name="Chaudhuri R.R."/>
            <person name="La Ragione R."/>
            <person name="Hildebrand F."/>
            <person name="Pallen M.J."/>
        </authorList>
    </citation>
    <scope>NUCLEOTIDE SEQUENCE</scope>
    <source>
        <strain evidence="1">CHK123-3438</strain>
    </source>
</reference>
<protein>
    <submittedName>
        <fullName evidence="1">YkgJ family cysteine cluster protein</fullName>
    </submittedName>
</protein>